<evidence type="ECO:0000256" key="1">
    <source>
        <dbReference type="ARBA" id="ARBA00022443"/>
    </source>
</evidence>
<keyword evidence="4" id="KW-1133">Transmembrane helix</keyword>
<dbReference type="SMART" id="SM00326">
    <property type="entry name" value="SH3"/>
    <property type="match status" value="1"/>
</dbReference>
<keyword evidence="3" id="KW-0175">Coiled coil</keyword>
<feature type="transmembrane region" description="Helical" evidence="4">
    <location>
        <begin position="191"/>
        <end position="212"/>
    </location>
</feature>
<dbReference type="Pfam" id="PF14604">
    <property type="entry name" value="SH3_9"/>
    <property type="match status" value="1"/>
</dbReference>
<proteinExistence type="predicted"/>
<keyword evidence="7" id="KW-1185">Reference proteome</keyword>
<dbReference type="PANTHER" id="PTHR14167:SF30">
    <property type="entry name" value="SH3 DOMAIN-CONTAINING PROTEIN 1"/>
    <property type="match status" value="1"/>
</dbReference>
<evidence type="ECO:0000256" key="3">
    <source>
        <dbReference type="SAM" id="Coils"/>
    </source>
</evidence>
<keyword evidence="4" id="KW-0472">Membrane</keyword>
<feature type="domain" description="SH3" evidence="5">
    <location>
        <begin position="365"/>
        <end position="424"/>
    </location>
</feature>
<comment type="caution">
    <text evidence="6">The sequence shown here is derived from an EMBL/GenBank/DDBJ whole genome shotgun (WGS) entry which is preliminary data.</text>
</comment>
<dbReference type="PROSITE" id="PS50002">
    <property type="entry name" value="SH3"/>
    <property type="match status" value="1"/>
</dbReference>
<reference evidence="6" key="1">
    <citation type="journal article" date="2020" name="bioRxiv">
        <title>Hybrid origin of Populus tomentosa Carr. identified through genome sequencing and phylogenomic analysis.</title>
        <authorList>
            <person name="An X."/>
            <person name="Gao K."/>
            <person name="Chen Z."/>
            <person name="Li J."/>
            <person name="Yang X."/>
            <person name="Yang X."/>
            <person name="Zhou J."/>
            <person name="Guo T."/>
            <person name="Zhao T."/>
            <person name="Huang S."/>
            <person name="Miao D."/>
            <person name="Khan W.U."/>
            <person name="Rao P."/>
            <person name="Ye M."/>
            <person name="Lei B."/>
            <person name="Liao W."/>
            <person name="Wang J."/>
            <person name="Ji L."/>
            <person name="Li Y."/>
            <person name="Guo B."/>
            <person name="Mustafa N.S."/>
            <person name="Li S."/>
            <person name="Yun Q."/>
            <person name="Keller S.R."/>
            <person name="Mao J."/>
            <person name="Zhang R."/>
            <person name="Strauss S.H."/>
        </authorList>
    </citation>
    <scope>NUCLEOTIDE SEQUENCE</scope>
    <source>
        <strain evidence="6">GM15</strain>
        <tissue evidence="6">Leaf</tissue>
    </source>
</reference>
<evidence type="ECO:0000256" key="4">
    <source>
        <dbReference type="SAM" id="Phobius"/>
    </source>
</evidence>
<accession>A0A8X8IVH7</accession>
<dbReference type="InterPro" id="IPR050384">
    <property type="entry name" value="Endophilin_SH3RF"/>
</dbReference>
<feature type="coiled-coil region" evidence="3">
    <location>
        <begin position="110"/>
        <end position="171"/>
    </location>
</feature>
<evidence type="ECO:0000259" key="5">
    <source>
        <dbReference type="PROSITE" id="PS50002"/>
    </source>
</evidence>
<dbReference type="PANTHER" id="PTHR14167">
    <property type="entry name" value="SH3 DOMAIN-CONTAINING"/>
    <property type="match status" value="1"/>
</dbReference>
<dbReference type="AlphaFoldDB" id="A0A8X8IVH7"/>
<protein>
    <recommendedName>
        <fullName evidence="5">SH3 domain-containing protein</fullName>
    </recommendedName>
</protein>
<evidence type="ECO:0000313" key="7">
    <source>
        <dbReference type="Proteomes" id="UP000886885"/>
    </source>
</evidence>
<sequence>MEAIKKQATRLREQVAKQQQHFQKNIVRGAEGFVSISSKQMEILRKLADECCKYGAENQSENNYVARTVLQFGASHNLMENEKEIFLGVLNDQVSKPLRALITGAPLEDARHLTHRYDKLRQEVEAQAAEALRRRSKTRDSEISAESFMKLQAAEARLTELKSTMMALGREAAAAMSSVENQQQEITAQRLFSMVLHAFLLSFLCMGAFVCARISLRMMIFQLPGPRSIVVDNFDHLNTCCEWSIAIQQNLKEAFITFLLLICDKIGVKWDKELGKFGGFGEGCYLMYSLPIWAKVDAERCYHQHVLTILDKLHAEMILEEQLNESALQSATTQRDVIFPPEPKNNTSNGSENHMYPNHKDAHKDALYIAKVIHPFDAQAEGELSLFIDDFVVVRQVAPTGWSEGECKGKAGWFPSAYIEKHETAPASKIMEESSPP</sequence>
<dbReference type="OrthoDB" id="6019202at2759"/>
<evidence type="ECO:0000256" key="2">
    <source>
        <dbReference type="PROSITE-ProRule" id="PRU00192"/>
    </source>
</evidence>
<name>A0A8X8IVH7_POPTO</name>
<keyword evidence="1 2" id="KW-0728">SH3 domain</keyword>
<organism evidence="6 7">
    <name type="scientific">Populus tomentosa</name>
    <name type="common">Chinese white poplar</name>
    <dbReference type="NCBI Taxonomy" id="118781"/>
    <lineage>
        <taxon>Eukaryota</taxon>
        <taxon>Viridiplantae</taxon>
        <taxon>Streptophyta</taxon>
        <taxon>Embryophyta</taxon>
        <taxon>Tracheophyta</taxon>
        <taxon>Spermatophyta</taxon>
        <taxon>Magnoliopsida</taxon>
        <taxon>eudicotyledons</taxon>
        <taxon>Gunneridae</taxon>
        <taxon>Pentapetalae</taxon>
        <taxon>rosids</taxon>
        <taxon>fabids</taxon>
        <taxon>Malpighiales</taxon>
        <taxon>Salicaceae</taxon>
        <taxon>Saliceae</taxon>
        <taxon>Populus</taxon>
    </lineage>
</organism>
<dbReference type="InterPro" id="IPR001452">
    <property type="entry name" value="SH3_domain"/>
</dbReference>
<dbReference type="EMBL" id="JAAWWB010000001">
    <property type="protein sequence ID" value="KAG6791912.1"/>
    <property type="molecule type" value="Genomic_DNA"/>
</dbReference>
<keyword evidence="4" id="KW-0812">Transmembrane</keyword>
<dbReference type="Proteomes" id="UP000886885">
    <property type="component" value="Chromosome 1A"/>
</dbReference>
<evidence type="ECO:0000313" key="6">
    <source>
        <dbReference type="EMBL" id="KAG6791912.1"/>
    </source>
</evidence>
<gene>
    <name evidence="6" type="ORF">POTOM_001046</name>
</gene>